<dbReference type="AlphaFoldDB" id="A0A849AD71"/>
<evidence type="ECO:0000313" key="4">
    <source>
        <dbReference type="Proteomes" id="UP000562984"/>
    </source>
</evidence>
<dbReference type="InterPro" id="IPR017853">
    <property type="entry name" value="GH"/>
</dbReference>
<dbReference type="PANTHER" id="PTHR10357:SF179">
    <property type="entry name" value="NEUTRAL AND BASIC AMINO ACID TRANSPORT PROTEIN RBAT"/>
    <property type="match status" value="1"/>
</dbReference>
<feature type="region of interest" description="Disordered" evidence="1">
    <location>
        <begin position="64"/>
        <end position="87"/>
    </location>
</feature>
<keyword evidence="4" id="KW-1185">Reference proteome</keyword>
<dbReference type="SUPFAM" id="SSF51445">
    <property type="entry name" value="(Trans)glycosidases"/>
    <property type="match status" value="2"/>
</dbReference>
<evidence type="ECO:0000259" key="2">
    <source>
        <dbReference type="Pfam" id="PF00128"/>
    </source>
</evidence>
<dbReference type="GO" id="GO:0009313">
    <property type="term" value="P:oligosaccharide catabolic process"/>
    <property type="evidence" value="ECO:0007669"/>
    <property type="project" value="TreeGrafter"/>
</dbReference>
<evidence type="ECO:0000313" key="3">
    <source>
        <dbReference type="EMBL" id="NNG37128.1"/>
    </source>
</evidence>
<dbReference type="EMBL" id="JABEND010000010">
    <property type="protein sequence ID" value="NNG37128.1"/>
    <property type="molecule type" value="Genomic_DNA"/>
</dbReference>
<evidence type="ECO:0000256" key="1">
    <source>
        <dbReference type="SAM" id="MobiDB-lite"/>
    </source>
</evidence>
<dbReference type="Proteomes" id="UP000562984">
    <property type="component" value="Unassembled WGS sequence"/>
</dbReference>
<dbReference type="PANTHER" id="PTHR10357">
    <property type="entry name" value="ALPHA-AMYLASE FAMILY MEMBER"/>
    <property type="match status" value="1"/>
</dbReference>
<accession>A0A849AD71</accession>
<name>A0A849AD71_9ACTN</name>
<feature type="domain" description="Glycosyl hydrolase family 13 catalytic" evidence="2">
    <location>
        <begin position="21"/>
        <end position="61"/>
    </location>
</feature>
<dbReference type="GO" id="GO:0004556">
    <property type="term" value="F:alpha-amylase activity"/>
    <property type="evidence" value="ECO:0007669"/>
    <property type="project" value="TreeGrafter"/>
</dbReference>
<proteinExistence type="predicted"/>
<sequence>MTNTDPASDPFSTDTRAVGYQVHVPSFADSDADGVGDLVGLTTHLGYLELLGITDIELTGVPAALHPDPAGAPPQSDGADESGVSPVQQLTHHAAARELTLHWHIRAEPGVLHQIPFSAAPMQAAIDKALRDLPDDAPAPRWEISGPAGGRAATRLGDGDIALGGARTRALLLVLLAVPGVPTLLYGDELGLPDGPGGLPGAATMTMPWEGDAPPFGFTGSVAPQADRPTDGTDPAVRMAPDTFRDYVVEDQLDDQDSTLNLVRTAIELRATHPAFSGSEISWYGAPRDCLAFRRDGGGLVCAVNAGDTPIELPPGEVLLSSAPLVDGMLPADATAWLLP</sequence>
<dbReference type="Gene3D" id="3.20.20.80">
    <property type="entry name" value="Glycosidases"/>
    <property type="match status" value="2"/>
</dbReference>
<organism evidence="3 4">
    <name type="scientific">Nakamurella aerolata</name>
    <dbReference type="NCBI Taxonomy" id="1656892"/>
    <lineage>
        <taxon>Bacteria</taxon>
        <taxon>Bacillati</taxon>
        <taxon>Actinomycetota</taxon>
        <taxon>Actinomycetes</taxon>
        <taxon>Nakamurellales</taxon>
        <taxon>Nakamurellaceae</taxon>
        <taxon>Nakamurella</taxon>
    </lineage>
</organism>
<reference evidence="3 4" key="1">
    <citation type="submission" date="2020-05" db="EMBL/GenBank/DDBJ databases">
        <title>Nakamurella sp. DB0629 isolated from air conditioner.</title>
        <authorList>
            <person name="Kim D.H."/>
            <person name="Kim D.-U."/>
        </authorList>
    </citation>
    <scope>NUCLEOTIDE SEQUENCE [LARGE SCALE GENOMIC DNA]</scope>
    <source>
        <strain evidence="3 4">DB0629</strain>
    </source>
</reference>
<dbReference type="InterPro" id="IPR006047">
    <property type="entry name" value="GH13_cat_dom"/>
</dbReference>
<dbReference type="Pfam" id="PF00128">
    <property type="entry name" value="Alpha-amylase"/>
    <property type="match status" value="1"/>
</dbReference>
<comment type="caution">
    <text evidence="3">The sequence shown here is derived from an EMBL/GenBank/DDBJ whole genome shotgun (WGS) entry which is preliminary data.</text>
</comment>
<gene>
    <name evidence="3" type="ORF">HKD39_15730</name>
</gene>
<protein>
    <submittedName>
        <fullName evidence="3">DUF3459 domain-containing protein</fullName>
    </submittedName>
</protein>